<name>A9PGJ1_POPTR</name>
<dbReference type="AlphaFoldDB" id="A9PGJ1"/>
<evidence type="ECO:0000313" key="2">
    <source>
        <dbReference type="EMBL" id="ABK95494.1"/>
    </source>
</evidence>
<reference evidence="2" key="1">
    <citation type="journal article" date="2008" name="BMC Genomics">
        <title>Analysis of 4,664 high-quality sequence-finished poplar full-length cDNA clones and their utility for the discovery of genes responding to insect feeding.</title>
        <authorList>
            <person name="Ralph S.G."/>
            <person name="Chun H.J."/>
            <person name="Cooper D."/>
            <person name="Kirkpatrick R."/>
            <person name="Kolosova N."/>
            <person name="Gunter L."/>
            <person name="Tuskan G.A."/>
            <person name="Douglas C.J."/>
            <person name="Holt R.A."/>
            <person name="Jones S.J."/>
            <person name="Marra M.A."/>
            <person name="Bohlmann J."/>
        </authorList>
    </citation>
    <scope>NUCLEOTIDE SEQUENCE</scope>
    <source>
        <tissue evidence="2">Young and mature leaves</tissue>
    </source>
</reference>
<feature type="transmembrane region" description="Helical" evidence="1">
    <location>
        <begin position="12"/>
        <end position="33"/>
    </location>
</feature>
<organism evidence="2">
    <name type="scientific">Populus trichocarpa</name>
    <name type="common">Western balsam poplar</name>
    <name type="synonym">Populus balsamifera subsp. trichocarpa</name>
    <dbReference type="NCBI Taxonomy" id="3694"/>
    <lineage>
        <taxon>Eukaryota</taxon>
        <taxon>Viridiplantae</taxon>
        <taxon>Streptophyta</taxon>
        <taxon>Embryophyta</taxon>
        <taxon>Tracheophyta</taxon>
        <taxon>Spermatophyta</taxon>
        <taxon>Magnoliopsida</taxon>
        <taxon>eudicotyledons</taxon>
        <taxon>Gunneridae</taxon>
        <taxon>Pentapetalae</taxon>
        <taxon>rosids</taxon>
        <taxon>fabids</taxon>
        <taxon>Malpighiales</taxon>
        <taxon>Salicaceae</taxon>
        <taxon>Saliceae</taxon>
        <taxon>Populus</taxon>
    </lineage>
</organism>
<keyword evidence="1" id="KW-0472">Membrane</keyword>
<sequence>MQLILSQLESLLALLLSILDWLVLSGNVFIRLWSICILVRRKIIQLRCVFDLLFSYYAW</sequence>
<dbReference type="EMBL" id="EF147481">
    <property type="protein sequence ID" value="ABK95494.1"/>
    <property type="molecule type" value="mRNA"/>
</dbReference>
<accession>A9PGJ1</accession>
<keyword evidence="1" id="KW-1133">Transmembrane helix</keyword>
<evidence type="ECO:0000256" key="1">
    <source>
        <dbReference type="SAM" id="Phobius"/>
    </source>
</evidence>
<protein>
    <submittedName>
        <fullName evidence="2">Uncharacterized protein</fullName>
    </submittedName>
</protein>
<proteinExistence type="evidence at transcript level"/>
<keyword evidence="1" id="KW-0812">Transmembrane</keyword>